<dbReference type="Proteomes" id="UP001438707">
    <property type="component" value="Unassembled WGS sequence"/>
</dbReference>
<feature type="compositionally biased region" description="Basic and acidic residues" evidence="1">
    <location>
        <begin position="118"/>
        <end position="128"/>
    </location>
</feature>
<feature type="region of interest" description="Disordered" evidence="1">
    <location>
        <begin position="104"/>
        <end position="152"/>
    </location>
</feature>
<evidence type="ECO:0000313" key="2">
    <source>
        <dbReference type="EMBL" id="KAK9816123.1"/>
    </source>
</evidence>
<evidence type="ECO:0000313" key="3">
    <source>
        <dbReference type="Proteomes" id="UP001438707"/>
    </source>
</evidence>
<feature type="compositionally biased region" description="Low complexity" evidence="1">
    <location>
        <begin position="129"/>
        <end position="142"/>
    </location>
</feature>
<name>A0AAW1Q1G6_9CHLO</name>
<evidence type="ECO:0000256" key="1">
    <source>
        <dbReference type="SAM" id="MobiDB-lite"/>
    </source>
</evidence>
<organism evidence="2 3">
    <name type="scientific">Apatococcus lobatus</name>
    <dbReference type="NCBI Taxonomy" id="904363"/>
    <lineage>
        <taxon>Eukaryota</taxon>
        <taxon>Viridiplantae</taxon>
        <taxon>Chlorophyta</taxon>
        <taxon>core chlorophytes</taxon>
        <taxon>Trebouxiophyceae</taxon>
        <taxon>Chlorellales</taxon>
        <taxon>Chlorellaceae</taxon>
        <taxon>Apatococcus</taxon>
    </lineage>
</organism>
<protein>
    <submittedName>
        <fullName evidence="2">Uncharacterized protein</fullName>
    </submittedName>
</protein>
<sequence>MDRETRRIANSQRDRCYRKHHGWVRAKRCGFCERLSHVDEMGVLAPPWRVRRRRGEAAPVHSCLTWYCCTQCAQHLDVTQSGWHRRAPRVLTYDATVPDYDPDWTHIPAARPQPRHSAKPEPEPKPEPETGSSSSSSSSRGPDSPPVKMAVLSQETVFGAAGRADLCWADEVEEDGDVKFGSF</sequence>
<proteinExistence type="predicted"/>
<reference evidence="2 3" key="1">
    <citation type="journal article" date="2024" name="Nat. Commun.">
        <title>Phylogenomics reveals the evolutionary origins of lichenization in chlorophyte algae.</title>
        <authorList>
            <person name="Puginier C."/>
            <person name="Libourel C."/>
            <person name="Otte J."/>
            <person name="Skaloud P."/>
            <person name="Haon M."/>
            <person name="Grisel S."/>
            <person name="Petersen M."/>
            <person name="Berrin J.G."/>
            <person name="Delaux P.M."/>
            <person name="Dal Grande F."/>
            <person name="Keller J."/>
        </authorList>
    </citation>
    <scope>NUCLEOTIDE SEQUENCE [LARGE SCALE GENOMIC DNA]</scope>
    <source>
        <strain evidence="2 3">SAG 2145</strain>
    </source>
</reference>
<accession>A0AAW1Q1G6</accession>
<dbReference type="EMBL" id="JALJOS010000091">
    <property type="protein sequence ID" value="KAK9816123.1"/>
    <property type="molecule type" value="Genomic_DNA"/>
</dbReference>
<gene>
    <name evidence="2" type="ORF">WJX74_005544</name>
</gene>
<dbReference type="AlphaFoldDB" id="A0AAW1Q1G6"/>
<keyword evidence="3" id="KW-1185">Reference proteome</keyword>
<comment type="caution">
    <text evidence="2">The sequence shown here is derived from an EMBL/GenBank/DDBJ whole genome shotgun (WGS) entry which is preliminary data.</text>
</comment>